<comment type="caution">
    <text evidence="2">The sequence shown here is derived from an EMBL/GenBank/DDBJ whole genome shotgun (WGS) entry which is preliminary data.</text>
</comment>
<feature type="transmembrane region" description="Helical" evidence="1">
    <location>
        <begin position="109"/>
        <end position="127"/>
    </location>
</feature>
<reference evidence="2 3" key="1">
    <citation type="submission" date="2021-05" db="EMBL/GenBank/DDBJ databases">
        <title>Molecular characterization for Shewanella algae harboring chromosomal blaOXA-55-like strains isolated from clinical and environment sample.</title>
        <authorList>
            <person name="Ohama Y."/>
            <person name="Aoki K."/>
            <person name="Harada S."/>
            <person name="Moriya K."/>
            <person name="Ishii Y."/>
            <person name="Tateda K."/>
        </authorList>
    </citation>
    <scope>NUCLEOTIDE SEQUENCE [LARGE SCALE GENOMIC DNA]</scope>
    <source>
        <strain evidence="2 3">MBTL60-118</strain>
    </source>
</reference>
<evidence type="ECO:0000313" key="3">
    <source>
        <dbReference type="Proteomes" id="UP000773469"/>
    </source>
</evidence>
<dbReference type="Proteomes" id="UP000773469">
    <property type="component" value="Unassembled WGS sequence"/>
</dbReference>
<evidence type="ECO:0000313" key="2">
    <source>
        <dbReference type="EMBL" id="GIU39582.1"/>
    </source>
</evidence>
<proteinExistence type="predicted"/>
<keyword evidence="3" id="KW-1185">Reference proteome</keyword>
<sequence length="130" mass="14766">MNIYFVIAATFALLTCVGHFTIGIKSFLTPMLDANFDPIAQKIMQCVFHYVSVFLVMSTLVLYACGLEMVSIMQGYGLVLFIALNYLLFAVWQIYIGFFSDIESPFKSLFQWIFFAAISFFTLLGVFQSL</sequence>
<keyword evidence="1" id="KW-1133">Transmembrane helix</keyword>
<keyword evidence="1" id="KW-0812">Transmembrane</keyword>
<organism evidence="2 3">
    <name type="scientific">Shewanella colwelliana</name>
    <name type="common">Alteromonas colwelliana</name>
    <dbReference type="NCBI Taxonomy" id="23"/>
    <lineage>
        <taxon>Bacteria</taxon>
        <taxon>Pseudomonadati</taxon>
        <taxon>Pseudomonadota</taxon>
        <taxon>Gammaproteobacteria</taxon>
        <taxon>Alteromonadales</taxon>
        <taxon>Shewanellaceae</taxon>
        <taxon>Shewanella</taxon>
    </lineage>
</organism>
<accession>A0ABQ4NXZ6</accession>
<name>A0ABQ4NXZ6_SHECO</name>
<gene>
    <name evidence="2" type="ORF">TUM3794_14930</name>
</gene>
<feature type="transmembrane region" description="Helical" evidence="1">
    <location>
        <begin position="47"/>
        <end position="66"/>
    </location>
</feature>
<evidence type="ECO:0000256" key="1">
    <source>
        <dbReference type="SAM" id="Phobius"/>
    </source>
</evidence>
<protein>
    <recommendedName>
        <fullName evidence="4">DUF423 domain-containing protein</fullName>
    </recommendedName>
</protein>
<dbReference type="EMBL" id="BPEU01000009">
    <property type="protein sequence ID" value="GIU39582.1"/>
    <property type="molecule type" value="Genomic_DNA"/>
</dbReference>
<evidence type="ECO:0008006" key="4">
    <source>
        <dbReference type="Google" id="ProtNLM"/>
    </source>
</evidence>
<dbReference type="RefSeq" id="WP_028762141.1">
    <property type="nucleotide sequence ID" value="NZ_BPEU01000009.1"/>
</dbReference>
<feature type="transmembrane region" description="Helical" evidence="1">
    <location>
        <begin position="78"/>
        <end position="97"/>
    </location>
</feature>
<keyword evidence="1" id="KW-0472">Membrane</keyword>